<comment type="caution">
    <text evidence="2">The sequence shown here is derived from an EMBL/GenBank/DDBJ whole genome shotgun (WGS) entry which is preliminary data.</text>
</comment>
<dbReference type="EMBL" id="JBHUFV010000061">
    <property type="protein sequence ID" value="MFD1937478.1"/>
    <property type="molecule type" value="Genomic_DNA"/>
</dbReference>
<reference evidence="3" key="1">
    <citation type="journal article" date="2019" name="Int. J. Syst. Evol. Microbiol.">
        <title>The Global Catalogue of Microorganisms (GCM) 10K type strain sequencing project: providing services to taxonomists for standard genome sequencing and annotation.</title>
        <authorList>
            <consortium name="The Broad Institute Genomics Platform"/>
            <consortium name="The Broad Institute Genome Sequencing Center for Infectious Disease"/>
            <person name="Wu L."/>
            <person name="Ma J."/>
        </authorList>
    </citation>
    <scope>NUCLEOTIDE SEQUENCE [LARGE SCALE GENOMIC DNA]</scope>
    <source>
        <strain evidence="3">ICMP 6774ER</strain>
    </source>
</reference>
<dbReference type="Proteomes" id="UP001597368">
    <property type="component" value="Unassembled WGS sequence"/>
</dbReference>
<evidence type="ECO:0000256" key="1">
    <source>
        <dbReference type="SAM" id="MobiDB-lite"/>
    </source>
</evidence>
<evidence type="ECO:0000313" key="3">
    <source>
        <dbReference type="Proteomes" id="UP001597368"/>
    </source>
</evidence>
<feature type="region of interest" description="Disordered" evidence="1">
    <location>
        <begin position="268"/>
        <end position="306"/>
    </location>
</feature>
<sequence>MSAWISAPDRERDGAWDRVRRHIERMDAAAVAALVVKLGPDDRKAVAAELPGYLAALRAHARVGERVTPLRVAGAGTIGGAAGVVSWLHRRDFAPRWAVLHDTELLLDVLSSRSEPWLADLATRTALRIRAADDPGVPLALALLRRTGATPPAHDPLVVAWVAEDVPHGVAALRADPLLKTLLPRLFEAEGVGRRLQHVKPSTAVPPPGPAGPSPTPTAPTPTTPTPALTPTTPTAALTPTTGPRAVAPPVAATSWAAALGVTSFRGVSRGGASPENTREPVRSHGPGTAPSPMASSWGAADGGTFGNGAGARSGWLDGLRDLAAESPATRRLMLDGCVSRFLRGGAPQDLRFFARLHETLAPAPDEVRPRLRDYLRLLPSSAAPAAEVALTHLRAADLDPATVTEALEAVLFRAESGLVRSGLSWLDRTMKHAGDRADELVPSLAMALGHQSRAVQEHATRVALKHAARFGPLAAETIRTAGELLPPSLSARLAEGYGGEIVPEEPFTPAGLPPLPVMDDFPDLPSTPKALAATLHRPGWAASERFLAGFVRLAASDRAGLRTGLASVAELDDRYSGGLPEPTLWFIDLAVELVKPRRIFKRRRHWLTDPASASAPPFALVLRRCAEVYEALRKDTLPPLLLATPTRSDGRLDPWVFLDRLEAVIGAGHEPLPADFQQALLRLPRRIPAGAVERAAALASARTSAAGRTAAAWLAGGGLTDPLSTVTTVVSGSRLYWNDPTHRLVSTLEGEPTGLPEIDALARGTWHDAFVVGAMDWWPGMLPSHREVLAAHLVPRLTSRWPLGPGRWLEAIVRADGPAGPATAVLLAGALVDATSRDEAVAALRRLAAMGAVPSSALGRRLMELIDGGEVSLRAVADALEAAARKGAHAQVWEVFAELLPLLLPVAGTRPRAGLAHLIERARLVAGWAGARGEIRGLAAVASGRGSSRFVTESRRLHTTLTA</sequence>
<dbReference type="RefSeq" id="WP_379578700.1">
    <property type="nucleotide sequence ID" value="NZ_JBHUFV010000061.1"/>
</dbReference>
<accession>A0ABW4T671</accession>
<proteinExistence type="predicted"/>
<gene>
    <name evidence="2" type="ORF">ACFSKW_39015</name>
</gene>
<protein>
    <recommendedName>
        <fullName evidence="4">Secreted protein</fullName>
    </recommendedName>
</protein>
<feature type="compositionally biased region" description="Pro residues" evidence="1">
    <location>
        <begin position="204"/>
        <end position="225"/>
    </location>
</feature>
<organism evidence="2 3">
    <name type="scientific">Nonomuraea mangrovi</name>
    <dbReference type="NCBI Taxonomy" id="2316207"/>
    <lineage>
        <taxon>Bacteria</taxon>
        <taxon>Bacillati</taxon>
        <taxon>Actinomycetota</taxon>
        <taxon>Actinomycetes</taxon>
        <taxon>Streptosporangiales</taxon>
        <taxon>Streptosporangiaceae</taxon>
        <taxon>Nonomuraea</taxon>
    </lineage>
</organism>
<evidence type="ECO:0008006" key="4">
    <source>
        <dbReference type="Google" id="ProtNLM"/>
    </source>
</evidence>
<feature type="compositionally biased region" description="Low complexity" evidence="1">
    <location>
        <begin position="226"/>
        <end position="248"/>
    </location>
</feature>
<keyword evidence="3" id="KW-1185">Reference proteome</keyword>
<feature type="region of interest" description="Disordered" evidence="1">
    <location>
        <begin position="197"/>
        <end position="248"/>
    </location>
</feature>
<name>A0ABW4T671_9ACTN</name>
<evidence type="ECO:0000313" key="2">
    <source>
        <dbReference type="EMBL" id="MFD1937478.1"/>
    </source>
</evidence>